<dbReference type="SUPFAM" id="SSF56219">
    <property type="entry name" value="DNase I-like"/>
    <property type="match status" value="1"/>
</dbReference>
<name>A0A7I5EEF3_HAECO</name>
<keyword evidence="1" id="KW-1185">Reference proteome</keyword>
<dbReference type="AlphaFoldDB" id="A0A7I5EEF3"/>
<proteinExistence type="predicted"/>
<dbReference type="Gene3D" id="3.60.10.10">
    <property type="entry name" value="Endonuclease/exonuclease/phosphatase"/>
    <property type="match status" value="1"/>
</dbReference>
<evidence type="ECO:0000313" key="2">
    <source>
        <dbReference type="WBParaSite" id="HCON_00177330-00001"/>
    </source>
</evidence>
<accession>A0A7I5EEF3</accession>
<protein>
    <submittedName>
        <fullName evidence="2">Endo/exonuclease/phosphatase domain-containing protein</fullName>
    </submittedName>
</protein>
<dbReference type="OrthoDB" id="5844186at2759"/>
<reference evidence="2" key="1">
    <citation type="submission" date="2020-12" db="UniProtKB">
        <authorList>
            <consortium name="WormBaseParasite"/>
        </authorList>
    </citation>
    <scope>IDENTIFICATION</scope>
    <source>
        <strain evidence="2">MHco3</strain>
    </source>
</reference>
<dbReference type="WBParaSite" id="HCON_00177330-00001">
    <property type="protein sequence ID" value="HCON_00177330-00001"/>
    <property type="gene ID" value="HCON_00177330"/>
</dbReference>
<evidence type="ECO:0000313" key="1">
    <source>
        <dbReference type="Proteomes" id="UP000025227"/>
    </source>
</evidence>
<dbReference type="Proteomes" id="UP000025227">
    <property type="component" value="Unplaced"/>
</dbReference>
<sequence length="241" mass="27714">MATGERRRNLGLRRAPWILDYFSTNSTRHIDCFLLYTNNARTVSSDAALYELLDAASHIKYHVIVLQETKSWRTDLRRMNDGTLIIRDEKLLSRNVGSVGFVVHPSVVHLVDSHEILSPRFAILRLRHMHMKTISIVDSSSPHSTADELELDAFHDQLGEIIHNEKSFYKFVVGVFNARLGEAQEEEFSTGKFGMGDRNKNGNRLVGLLSATRLFHGNSFFQKKEHRRLQTVQFVLSRTKY</sequence>
<organism evidence="1 2">
    <name type="scientific">Haemonchus contortus</name>
    <name type="common">Barber pole worm</name>
    <dbReference type="NCBI Taxonomy" id="6289"/>
    <lineage>
        <taxon>Eukaryota</taxon>
        <taxon>Metazoa</taxon>
        <taxon>Ecdysozoa</taxon>
        <taxon>Nematoda</taxon>
        <taxon>Chromadorea</taxon>
        <taxon>Rhabditida</taxon>
        <taxon>Rhabditina</taxon>
        <taxon>Rhabditomorpha</taxon>
        <taxon>Strongyloidea</taxon>
        <taxon>Trichostrongylidae</taxon>
        <taxon>Haemonchus</taxon>
    </lineage>
</organism>
<dbReference type="InterPro" id="IPR036691">
    <property type="entry name" value="Endo/exonu/phosph_ase_sf"/>
</dbReference>
<dbReference type="OMA" id="HIDCFLL"/>